<dbReference type="PANTHER" id="PTHR44591:SF3">
    <property type="entry name" value="RESPONSE REGULATORY DOMAIN-CONTAINING PROTEIN"/>
    <property type="match status" value="1"/>
</dbReference>
<dbReference type="FunFam" id="3.40.50.2300:FF:000001">
    <property type="entry name" value="DNA-binding response regulator PhoB"/>
    <property type="match status" value="1"/>
</dbReference>
<feature type="modified residue" description="4-aspartylphosphate" evidence="6">
    <location>
        <position position="54"/>
    </location>
</feature>
<name>A0A523S1T9_UNCAE</name>
<keyword evidence="4" id="KW-0238">DNA-binding</keyword>
<dbReference type="Pfam" id="PF00072">
    <property type="entry name" value="Response_reg"/>
    <property type="match status" value="1"/>
</dbReference>
<dbReference type="InterPro" id="IPR011006">
    <property type="entry name" value="CheY-like_superfamily"/>
</dbReference>
<feature type="non-terminal residue" evidence="8">
    <location>
        <position position="74"/>
    </location>
</feature>
<dbReference type="PANTHER" id="PTHR44591">
    <property type="entry name" value="STRESS RESPONSE REGULATOR PROTEIN 1"/>
    <property type="match status" value="1"/>
</dbReference>
<keyword evidence="2" id="KW-0902">Two-component regulatory system</keyword>
<evidence type="ECO:0000256" key="2">
    <source>
        <dbReference type="ARBA" id="ARBA00023012"/>
    </source>
</evidence>
<dbReference type="SUPFAM" id="SSF52172">
    <property type="entry name" value="CheY-like"/>
    <property type="match status" value="1"/>
</dbReference>
<organism evidence="8 9">
    <name type="scientific">Aerophobetes bacterium</name>
    <dbReference type="NCBI Taxonomy" id="2030807"/>
    <lineage>
        <taxon>Bacteria</taxon>
        <taxon>Candidatus Aerophobota</taxon>
    </lineage>
</organism>
<keyword evidence="5" id="KW-0804">Transcription</keyword>
<evidence type="ECO:0000256" key="1">
    <source>
        <dbReference type="ARBA" id="ARBA00022553"/>
    </source>
</evidence>
<sequence>MTAAKILVVDDEPAIVELLCRSLRDEGYRVLTTDNGEGAVAKVREERPEVVLLDIKMPGMDGIETLEQIREFDK</sequence>
<evidence type="ECO:0000259" key="7">
    <source>
        <dbReference type="PROSITE" id="PS50110"/>
    </source>
</evidence>
<dbReference type="InterPro" id="IPR001789">
    <property type="entry name" value="Sig_transdc_resp-reg_receiver"/>
</dbReference>
<dbReference type="EMBL" id="SOKJ01000114">
    <property type="protein sequence ID" value="TET12000.1"/>
    <property type="molecule type" value="Genomic_DNA"/>
</dbReference>
<dbReference type="GO" id="GO:0003677">
    <property type="term" value="F:DNA binding"/>
    <property type="evidence" value="ECO:0007669"/>
    <property type="project" value="UniProtKB-KW"/>
</dbReference>
<comment type="caution">
    <text evidence="8">The sequence shown here is derived from an EMBL/GenBank/DDBJ whole genome shotgun (WGS) entry which is preliminary data.</text>
</comment>
<protein>
    <submittedName>
        <fullName evidence="8">Response regulator</fullName>
    </submittedName>
</protein>
<evidence type="ECO:0000256" key="4">
    <source>
        <dbReference type="ARBA" id="ARBA00023125"/>
    </source>
</evidence>
<keyword evidence="3" id="KW-0805">Transcription regulation</keyword>
<dbReference type="Proteomes" id="UP000316360">
    <property type="component" value="Unassembled WGS sequence"/>
</dbReference>
<dbReference type="PROSITE" id="PS50110">
    <property type="entry name" value="RESPONSE_REGULATORY"/>
    <property type="match status" value="1"/>
</dbReference>
<dbReference type="InterPro" id="IPR050595">
    <property type="entry name" value="Bact_response_regulator"/>
</dbReference>
<proteinExistence type="predicted"/>
<keyword evidence="1 6" id="KW-0597">Phosphoprotein</keyword>
<feature type="domain" description="Response regulatory" evidence="7">
    <location>
        <begin position="5"/>
        <end position="74"/>
    </location>
</feature>
<evidence type="ECO:0000313" key="8">
    <source>
        <dbReference type="EMBL" id="TET12000.1"/>
    </source>
</evidence>
<gene>
    <name evidence="8" type="ORF">E3J84_02170</name>
</gene>
<evidence type="ECO:0000256" key="5">
    <source>
        <dbReference type="ARBA" id="ARBA00023163"/>
    </source>
</evidence>
<dbReference type="GO" id="GO:0000160">
    <property type="term" value="P:phosphorelay signal transduction system"/>
    <property type="evidence" value="ECO:0007669"/>
    <property type="project" value="UniProtKB-KW"/>
</dbReference>
<evidence type="ECO:0000256" key="6">
    <source>
        <dbReference type="PROSITE-ProRule" id="PRU00169"/>
    </source>
</evidence>
<evidence type="ECO:0000313" key="9">
    <source>
        <dbReference type="Proteomes" id="UP000316360"/>
    </source>
</evidence>
<reference evidence="8 9" key="1">
    <citation type="submission" date="2019-03" db="EMBL/GenBank/DDBJ databases">
        <title>Metabolic potential of uncultured bacteria and archaea associated with petroleum seepage in deep-sea sediments.</title>
        <authorList>
            <person name="Dong X."/>
            <person name="Hubert C."/>
        </authorList>
    </citation>
    <scope>NUCLEOTIDE SEQUENCE [LARGE SCALE GENOMIC DNA]</scope>
    <source>
        <strain evidence="8">E44_bin7</strain>
    </source>
</reference>
<dbReference type="AlphaFoldDB" id="A0A523S1T9"/>
<dbReference type="SMART" id="SM00448">
    <property type="entry name" value="REC"/>
    <property type="match status" value="1"/>
</dbReference>
<evidence type="ECO:0000256" key="3">
    <source>
        <dbReference type="ARBA" id="ARBA00023015"/>
    </source>
</evidence>
<accession>A0A523S1T9</accession>
<dbReference type="Gene3D" id="3.40.50.2300">
    <property type="match status" value="1"/>
</dbReference>